<evidence type="ECO:0000256" key="1">
    <source>
        <dbReference type="ARBA" id="ARBA00022988"/>
    </source>
</evidence>
<protein>
    <recommendedName>
        <fullName evidence="3">Urease accessory protein UreF</fullName>
    </recommendedName>
</protein>
<evidence type="ECO:0000256" key="3">
    <source>
        <dbReference type="HAMAP-Rule" id="MF_01385"/>
    </source>
</evidence>
<evidence type="ECO:0000313" key="5">
    <source>
        <dbReference type="Proteomes" id="UP000006620"/>
    </source>
</evidence>
<dbReference type="InterPro" id="IPR002639">
    <property type="entry name" value="UreF"/>
</dbReference>
<organism evidence="4 5">
    <name type="scientific">Paenibacillus mucilaginosus (strain KNP414)</name>
    <dbReference type="NCBI Taxonomy" id="1036673"/>
    <lineage>
        <taxon>Bacteria</taxon>
        <taxon>Bacillati</taxon>
        <taxon>Bacillota</taxon>
        <taxon>Bacilli</taxon>
        <taxon>Bacillales</taxon>
        <taxon>Paenibacillaceae</taxon>
        <taxon>Paenibacillus</taxon>
    </lineage>
</organism>
<dbReference type="HAMAP" id="MF_01385">
    <property type="entry name" value="UreF"/>
    <property type="match status" value="1"/>
</dbReference>
<keyword evidence="2 3" id="KW-0143">Chaperone</keyword>
<dbReference type="AlphaFoldDB" id="F8FFK8"/>
<dbReference type="Pfam" id="PF01730">
    <property type="entry name" value="UreF"/>
    <property type="match status" value="1"/>
</dbReference>
<keyword evidence="1 3" id="KW-0996">Nickel insertion</keyword>
<dbReference type="PIRSF" id="PIRSF009467">
    <property type="entry name" value="Ureas_acces_UreF"/>
    <property type="match status" value="1"/>
</dbReference>
<reference evidence="4 5" key="2">
    <citation type="journal article" date="2013" name="Genome Announc.">
        <title>Genome Sequence of Growth-Improving Paenibacillus mucilaginosus Strain KNP414.</title>
        <authorList>
            <person name="Lu J.J."/>
            <person name="Wang J.F."/>
            <person name="Hu X.F."/>
        </authorList>
    </citation>
    <scope>NUCLEOTIDE SEQUENCE [LARGE SCALE GENOMIC DNA]</scope>
    <source>
        <strain evidence="4 5">KNP414</strain>
    </source>
</reference>
<dbReference type="PANTHER" id="PTHR33620">
    <property type="entry name" value="UREASE ACCESSORY PROTEIN F"/>
    <property type="match status" value="1"/>
</dbReference>
<sequence length="242" mass="26885">MKKTEGGGGMGHHEGFSWLAYTQLLDSALPIGGFSHSFGLETLVQEGRLERPEQLREYIEAMLVHSWAPVDALAVKAVYRYVPEQRWEDLWQVDCTQHVQRSASETREGVAKMGRRLYQLARSVYPDLGWEPLAGALARRECIGTHPLIHGWLSYGLGVPLAQAAEGYLYTCTMTCINSGLRLMSLGQTEGQRLLASLLPSISAAWKGAAELDPLEDGYASNPQAEIAMMRHEGLYSRLFMS</sequence>
<dbReference type="PATRIC" id="fig|1036673.3.peg.3388"/>
<dbReference type="KEGG" id="pms:KNP414_03697"/>
<name>F8FFK8_PAEMK</name>
<reference evidence="5" key="1">
    <citation type="submission" date="2011-06" db="EMBL/GenBank/DDBJ databases">
        <title>Complete genome sequence of Paenibacillus mucilaginosus KNP414.</title>
        <authorList>
            <person name="Wang J."/>
            <person name="Hu S."/>
            <person name="Hu X."/>
            <person name="Zhang B."/>
            <person name="Dong D."/>
            <person name="Zhang S."/>
            <person name="Zhao K."/>
            <person name="Wu D."/>
        </authorList>
    </citation>
    <scope>NUCLEOTIDE SEQUENCE [LARGE SCALE GENOMIC DNA]</scope>
    <source>
        <strain evidence="5">KNP414</strain>
    </source>
</reference>
<comment type="function">
    <text evidence="3">Required for maturation of urease via the functional incorporation of the urease nickel metallocenter.</text>
</comment>
<accession>F8FFK8</accession>
<dbReference type="EMBL" id="CP002869">
    <property type="protein sequence ID" value="AEI42236.1"/>
    <property type="molecule type" value="Genomic_DNA"/>
</dbReference>
<evidence type="ECO:0000313" key="4">
    <source>
        <dbReference type="EMBL" id="AEI42236.1"/>
    </source>
</evidence>
<proteinExistence type="inferred from homology"/>
<dbReference type="RefSeq" id="WP_013917393.1">
    <property type="nucleotide sequence ID" value="NC_015690.1"/>
</dbReference>
<dbReference type="Gene3D" id="1.10.4190.10">
    <property type="entry name" value="Urease accessory protein UreF"/>
    <property type="match status" value="1"/>
</dbReference>
<dbReference type="Proteomes" id="UP000006620">
    <property type="component" value="Chromosome"/>
</dbReference>
<comment type="subunit">
    <text evidence="3">UreD, UreF and UreG form a complex that acts as a GTP-hydrolysis-dependent molecular chaperone, activating the urease apoprotein by helping to assemble the nickel containing metallocenter of UreC. The UreE protein probably delivers the nickel.</text>
</comment>
<dbReference type="GO" id="GO:0005737">
    <property type="term" value="C:cytoplasm"/>
    <property type="evidence" value="ECO:0007669"/>
    <property type="project" value="UniProtKB-SubCell"/>
</dbReference>
<dbReference type="HOGENOM" id="CLU_1179300_0_0_9"/>
<gene>
    <name evidence="3" type="primary">ureF</name>
    <name evidence="4" type="ordered locus">KNP414_03697</name>
</gene>
<dbReference type="GO" id="GO:0016151">
    <property type="term" value="F:nickel cation binding"/>
    <property type="evidence" value="ECO:0007669"/>
    <property type="project" value="UniProtKB-UniRule"/>
</dbReference>
<dbReference type="PANTHER" id="PTHR33620:SF1">
    <property type="entry name" value="UREASE ACCESSORY PROTEIN F"/>
    <property type="match status" value="1"/>
</dbReference>
<comment type="similarity">
    <text evidence="3">Belongs to the UreF family.</text>
</comment>
<keyword evidence="3" id="KW-0963">Cytoplasm</keyword>
<comment type="subcellular location">
    <subcellularLocation>
        <location evidence="3">Cytoplasm</location>
    </subcellularLocation>
</comment>
<evidence type="ECO:0000256" key="2">
    <source>
        <dbReference type="ARBA" id="ARBA00023186"/>
    </source>
</evidence>
<dbReference type="InterPro" id="IPR038277">
    <property type="entry name" value="UreF_sf"/>
</dbReference>